<sequence length="138" mass="15410">MFIGGIWYNNPVSFHDFSPKRFLFSLTLALLASLCTFILVIANIDPNLAGFWGVAAFYLSLFLFCVIGFTFLGYGLRVLFTKNSPLAFFAKISLRQGILLAFLFIILLFLQSLGSLTLLSVILLSMSLILLEIAFLTH</sequence>
<evidence type="ECO:0000313" key="2">
    <source>
        <dbReference type="EMBL" id="OGE86653.1"/>
    </source>
</evidence>
<dbReference type="EMBL" id="MFES01000001">
    <property type="protein sequence ID" value="OGE86653.1"/>
    <property type="molecule type" value="Genomic_DNA"/>
</dbReference>
<keyword evidence="1" id="KW-0472">Membrane</keyword>
<dbReference type="STRING" id="1817832.A3J48_01795"/>
<evidence type="ECO:0000256" key="1">
    <source>
        <dbReference type="SAM" id="Phobius"/>
    </source>
</evidence>
<feature type="transmembrane region" description="Helical" evidence="1">
    <location>
        <begin position="56"/>
        <end position="80"/>
    </location>
</feature>
<feature type="transmembrane region" description="Helical" evidence="1">
    <location>
        <begin position="116"/>
        <end position="136"/>
    </location>
</feature>
<dbReference type="Proteomes" id="UP000176786">
    <property type="component" value="Unassembled WGS sequence"/>
</dbReference>
<dbReference type="AlphaFoldDB" id="A0A1F5P9S7"/>
<name>A0A1F5P9S7_9BACT</name>
<organism evidence="2 3">
    <name type="scientific">Candidatus Doudnabacteria bacterium RIFCSPHIGHO2_02_FULL_46_11</name>
    <dbReference type="NCBI Taxonomy" id="1817832"/>
    <lineage>
        <taxon>Bacteria</taxon>
        <taxon>Candidatus Doudnaibacteriota</taxon>
    </lineage>
</organism>
<gene>
    <name evidence="2" type="ORF">A3J48_01795</name>
</gene>
<feature type="transmembrane region" description="Helical" evidence="1">
    <location>
        <begin position="92"/>
        <end position="110"/>
    </location>
</feature>
<keyword evidence="1" id="KW-0812">Transmembrane</keyword>
<protein>
    <submittedName>
        <fullName evidence="2">Uncharacterized protein</fullName>
    </submittedName>
</protein>
<keyword evidence="1" id="KW-1133">Transmembrane helix</keyword>
<reference evidence="2 3" key="1">
    <citation type="journal article" date="2016" name="Nat. Commun.">
        <title>Thousands of microbial genomes shed light on interconnected biogeochemical processes in an aquifer system.</title>
        <authorList>
            <person name="Anantharaman K."/>
            <person name="Brown C.T."/>
            <person name="Hug L.A."/>
            <person name="Sharon I."/>
            <person name="Castelle C.J."/>
            <person name="Probst A.J."/>
            <person name="Thomas B.C."/>
            <person name="Singh A."/>
            <person name="Wilkins M.J."/>
            <person name="Karaoz U."/>
            <person name="Brodie E.L."/>
            <person name="Williams K.H."/>
            <person name="Hubbard S.S."/>
            <person name="Banfield J.F."/>
        </authorList>
    </citation>
    <scope>NUCLEOTIDE SEQUENCE [LARGE SCALE GENOMIC DNA]</scope>
</reference>
<evidence type="ECO:0000313" key="3">
    <source>
        <dbReference type="Proteomes" id="UP000176786"/>
    </source>
</evidence>
<proteinExistence type="predicted"/>
<feature type="transmembrane region" description="Helical" evidence="1">
    <location>
        <begin position="22"/>
        <end position="44"/>
    </location>
</feature>
<comment type="caution">
    <text evidence="2">The sequence shown here is derived from an EMBL/GenBank/DDBJ whole genome shotgun (WGS) entry which is preliminary data.</text>
</comment>
<accession>A0A1F5P9S7</accession>